<dbReference type="SMART" id="SM00355">
    <property type="entry name" value="ZnF_C2H2"/>
    <property type="match status" value="2"/>
</dbReference>
<evidence type="ECO:0000259" key="6">
    <source>
        <dbReference type="PROSITE" id="PS50157"/>
    </source>
</evidence>
<dbReference type="Gene3D" id="3.30.160.60">
    <property type="entry name" value="Classic Zinc Finger"/>
    <property type="match status" value="2"/>
</dbReference>
<evidence type="ECO:0000256" key="5">
    <source>
        <dbReference type="PROSITE-ProRule" id="PRU00042"/>
    </source>
</evidence>
<evidence type="ECO:0000256" key="2">
    <source>
        <dbReference type="ARBA" id="ARBA00022737"/>
    </source>
</evidence>
<dbReference type="InterPro" id="IPR013087">
    <property type="entry name" value="Znf_C2H2_type"/>
</dbReference>
<accession>A0A8D9DXE8</accession>
<dbReference type="InterPro" id="IPR050688">
    <property type="entry name" value="Zinc_finger/UBP_domain"/>
</dbReference>
<dbReference type="InterPro" id="IPR036236">
    <property type="entry name" value="Znf_C2H2_sf"/>
</dbReference>
<dbReference type="PANTHER" id="PTHR24403">
    <property type="entry name" value="ZINC FINGER PROTEIN"/>
    <property type="match status" value="1"/>
</dbReference>
<feature type="domain" description="C2H2-type" evidence="6">
    <location>
        <begin position="119"/>
        <end position="146"/>
    </location>
</feature>
<protein>
    <submittedName>
        <fullName evidence="7">RE1-silencing transcription factor</fullName>
    </submittedName>
</protein>
<dbReference type="EMBL" id="HBUF01384200">
    <property type="protein sequence ID" value="CAG6731498.1"/>
    <property type="molecule type" value="Transcribed_RNA"/>
</dbReference>
<keyword evidence="4" id="KW-0862">Zinc</keyword>
<dbReference type="PANTHER" id="PTHR24403:SF100">
    <property type="entry name" value="C2H2-TYPE DOMAIN-CONTAINING PROTEIN"/>
    <property type="match status" value="1"/>
</dbReference>
<keyword evidence="1" id="KW-0479">Metal-binding</keyword>
<dbReference type="SUPFAM" id="SSF57667">
    <property type="entry name" value="beta-beta-alpha zinc fingers"/>
    <property type="match status" value="1"/>
</dbReference>
<proteinExistence type="predicted"/>
<reference evidence="7" key="1">
    <citation type="submission" date="2021-05" db="EMBL/GenBank/DDBJ databases">
        <authorList>
            <person name="Alioto T."/>
            <person name="Alioto T."/>
            <person name="Gomez Garrido J."/>
        </authorList>
    </citation>
    <scope>NUCLEOTIDE SEQUENCE</scope>
</reference>
<dbReference type="EMBL" id="HBUF01384199">
    <property type="protein sequence ID" value="CAG6731495.1"/>
    <property type="molecule type" value="Transcribed_RNA"/>
</dbReference>
<organism evidence="7">
    <name type="scientific">Cacopsylla melanoneura</name>
    <dbReference type="NCBI Taxonomy" id="428564"/>
    <lineage>
        <taxon>Eukaryota</taxon>
        <taxon>Metazoa</taxon>
        <taxon>Ecdysozoa</taxon>
        <taxon>Arthropoda</taxon>
        <taxon>Hexapoda</taxon>
        <taxon>Insecta</taxon>
        <taxon>Pterygota</taxon>
        <taxon>Neoptera</taxon>
        <taxon>Paraneoptera</taxon>
        <taxon>Hemiptera</taxon>
        <taxon>Sternorrhyncha</taxon>
        <taxon>Psylloidea</taxon>
        <taxon>Psyllidae</taxon>
        <taxon>Psyllinae</taxon>
        <taxon>Cacopsylla</taxon>
    </lineage>
</organism>
<keyword evidence="3 5" id="KW-0863">Zinc-finger</keyword>
<dbReference type="EMBL" id="HBUF01384198">
    <property type="protein sequence ID" value="CAG6731492.1"/>
    <property type="molecule type" value="Transcribed_RNA"/>
</dbReference>
<dbReference type="GO" id="GO:0045944">
    <property type="term" value="P:positive regulation of transcription by RNA polymerase II"/>
    <property type="evidence" value="ECO:0007669"/>
    <property type="project" value="TreeGrafter"/>
</dbReference>
<dbReference type="EMBL" id="HBUF01384201">
    <property type="protein sequence ID" value="CAG6731501.1"/>
    <property type="molecule type" value="Transcribed_RNA"/>
</dbReference>
<dbReference type="EMBL" id="HBUF01384197">
    <property type="protein sequence ID" value="CAG6731489.1"/>
    <property type="molecule type" value="Transcribed_RNA"/>
</dbReference>
<dbReference type="GO" id="GO:0008270">
    <property type="term" value="F:zinc ion binding"/>
    <property type="evidence" value="ECO:0007669"/>
    <property type="project" value="UniProtKB-KW"/>
</dbReference>
<dbReference type="FunFam" id="3.30.160.60:FF:000446">
    <property type="entry name" value="Zinc finger protein"/>
    <property type="match status" value="1"/>
</dbReference>
<evidence type="ECO:0000256" key="4">
    <source>
        <dbReference type="ARBA" id="ARBA00022833"/>
    </source>
</evidence>
<dbReference type="AlphaFoldDB" id="A0A8D9DXE8"/>
<dbReference type="GO" id="GO:0005634">
    <property type="term" value="C:nucleus"/>
    <property type="evidence" value="ECO:0007669"/>
    <property type="project" value="TreeGrafter"/>
</dbReference>
<evidence type="ECO:0000256" key="1">
    <source>
        <dbReference type="ARBA" id="ARBA00022723"/>
    </source>
</evidence>
<dbReference type="PROSITE" id="PS50157">
    <property type="entry name" value="ZINC_FINGER_C2H2_2"/>
    <property type="match status" value="1"/>
</dbReference>
<evidence type="ECO:0000313" key="7">
    <source>
        <dbReference type="EMBL" id="CAG6731489.1"/>
    </source>
</evidence>
<keyword evidence="2" id="KW-0677">Repeat</keyword>
<name>A0A8D9DXE8_9HEMI</name>
<evidence type="ECO:0000256" key="3">
    <source>
        <dbReference type="ARBA" id="ARBA00022771"/>
    </source>
</evidence>
<sequence>MFDRGNFNFNGLIVPEFEERKIDDRKGETQPFRVQIFRSRKSRPVRESNPPPLARLRVNNNYYIKQTGDDVSSGQDTGAQNSQEMYCCVFCRQQIRSDHLLNHRLECKYVQISDPTKTLVCCVCKYATYNIGNYKKHIFHHTGEKPYKCDFCDYKSAQSCHVKVHMRIRHDYVA</sequence>